<feature type="domain" description="Ig-like" evidence="5">
    <location>
        <begin position="258"/>
        <end position="353"/>
    </location>
</feature>
<reference evidence="7" key="1">
    <citation type="submission" date="2025-08" db="UniProtKB">
        <authorList>
            <consortium name="RefSeq"/>
        </authorList>
    </citation>
    <scope>IDENTIFICATION</scope>
    <source>
        <tissue evidence="7">Cell line</tissue>
    </source>
</reference>
<dbReference type="PANTHER" id="PTHR19256">
    <property type="entry name" value="T-CELL RECEPTOR GAMMA CHAIN"/>
    <property type="match status" value="1"/>
</dbReference>
<dbReference type="PANTHER" id="PTHR19256:SF62">
    <property type="entry name" value="IG-LIKE DOMAIN-CONTAINING PROTEIN"/>
    <property type="match status" value="1"/>
</dbReference>
<feature type="region of interest" description="Disordered" evidence="3">
    <location>
        <begin position="22"/>
        <end position="41"/>
    </location>
</feature>
<name>A0ABM5ANA6_VULVU</name>
<organism evidence="6 7">
    <name type="scientific">Vulpes vulpes</name>
    <name type="common">Red fox</name>
    <dbReference type="NCBI Taxonomy" id="9627"/>
    <lineage>
        <taxon>Eukaryota</taxon>
        <taxon>Metazoa</taxon>
        <taxon>Chordata</taxon>
        <taxon>Craniata</taxon>
        <taxon>Vertebrata</taxon>
        <taxon>Euteleostomi</taxon>
        <taxon>Mammalia</taxon>
        <taxon>Eutheria</taxon>
        <taxon>Laurasiatheria</taxon>
        <taxon>Carnivora</taxon>
        <taxon>Caniformia</taxon>
        <taxon>Canidae</taxon>
        <taxon>Vulpes</taxon>
    </lineage>
</organism>
<dbReference type="InterPro" id="IPR036179">
    <property type="entry name" value="Ig-like_dom_sf"/>
</dbReference>
<dbReference type="InterPro" id="IPR007110">
    <property type="entry name" value="Ig-like_dom"/>
</dbReference>
<keyword evidence="6" id="KW-1185">Reference proteome</keyword>
<evidence type="ECO:0000259" key="5">
    <source>
        <dbReference type="PROSITE" id="PS50835"/>
    </source>
</evidence>
<dbReference type="Pfam" id="PF07654">
    <property type="entry name" value="C1-set"/>
    <property type="match status" value="1"/>
</dbReference>
<keyword evidence="4" id="KW-0472">Membrane</keyword>
<accession>A0ABM5ANA6</accession>
<dbReference type="Gene3D" id="2.60.40.10">
    <property type="entry name" value="Immunoglobulins"/>
    <property type="match status" value="2"/>
</dbReference>
<evidence type="ECO:0000313" key="6">
    <source>
        <dbReference type="Proteomes" id="UP001652641"/>
    </source>
</evidence>
<keyword evidence="4" id="KW-0812">Transmembrane</keyword>
<gene>
    <name evidence="7" type="primary">LOC112908574</name>
</gene>
<dbReference type="InterPro" id="IPR013106">
    <property type="entry name" value="Ig_V-set"/>
</dbReference>
<feature type="domain" description="Ig-like" evidence="5">
    <location>
        <begin position="134"/>
        <end position="223"/>
    </location>
</feature>
<dbReference type="InterPro" id="IPR003599">
    <property type="entry name" value="Ig_sub"/>
</dbReference>
<proteinExistence type="predicted"/>
<keyword evidence="4" id="KW-1133">Transmembrane helix</keyword>
<dbReference type="InterPro" id="IPR013783">
    <property type="entry name" value="Ig-like_fold"/>
</dbReference>
<keyword evidence="2" id="KW-0393">Immunoglobulin domain</keyword>
<evidence type="ECO:0000256" key="2">
    <source>
        <dbReference type="ARBA" id="ARBA00023319"/>
    </source>
</evidence>
<evidence type="ECO:0000256" key="1">
    <source>
        <dbReference type="ARBA" id="ARBA00023170"/>
    </source>
</evidence>
<dbReference type="Proteomes" id="UP001652641">
    <property type="component" value="Chromosome 5"/>
</dbReference>
<protein>
    <recommendedName>
        <fullName evidence="5">Ig-like domain-containing protein</fullName>
    </recommendedName>
</protein>
<dbReference type="SMART" id="SM00407">
    <property type="entry name" value="IGc1"/>
    <property type="match status" value="1"/>
</dbReference>
<dbReference type="InterPro" id="IPR003597">
    <property type="entry name" value="Ig_C1-set"/>
</dbReference>
<evidence type="ECO:0000256" key="4">
    <source>
        <dbReference type="SAM" id="Phobius"/>
    </source>
</evidence>
<dbReference type="PROSITE" id="PS50835">
    <property type="entry name" value="IG_LIKE"/>
    <property type="match status" value="2"/>
</dbReference>
<dbReference type="RefSeq" id="XP_072616276.1">
    <property type="nucleotide sequence ID" value="XM_072760175.1"/>
</dbReference>
<dbReference type="InterPro" id="IPR051117">
    <property type="entry name" value="TRG_var/const_region"/>
</dbReference>
<feature type="transmembrane region" description="Helical" evidence="4">
    <location>
        <begin position="387"/>
        <end position="409"/>
    </location>
</feature>
<sequence length="421" mass="47316">MHVYFQDQELGDQIPREMLTPSSRALRGGGQPGCDSQSGQQYKCPSLSGDELVLWLQAVKNITFQCHLEKSTAAPQQEEKQRKGKQLLPVEMHFQIQDAPSTLWGGAWAPSGSCHHLTAVPLTGGHAETRLEQPAVVMAHEKSSASLLCTANVKASYIHWYRYQEGKGLQRRLHLAMFQSDVQWDSVLEADKVTAIEVKDGYSCTLLVLKLEKSDEGMYYCAAWKAHMSGYGWNSNKVMGPGTQLRVTNRNLNVGTSPKPTIFLPSIAETTLQNAGTYLCLLENFFPDVIKIDWKEKNGKTVLKSQQGDTIKTYDTYMKFSWLTVTGVSVNKEYKCIIKHERNKGGVEQEILFPSQKKELTAITSTKPSMRYENDVLQLQLMNTSAYYIYLLLLLKSLVYSVIITFYLLGRPEFCGNGKSS</sequence>
<dbReference type="SMART" id="SM00409">
    <property type="entry name" value="IG"/>
    <property type="match status" value="1"/>
</dbReference>
<evidence type="ECO:0000256" key="3">
    <source>
        <dbReference type="SAM" id="MobiDB-lite"/>
    </source>
</evidence>
<dbReference type="GeneID" id="112908574"/>
<dbReference type="SUPFAM" id="SSF48726">
    <property type="entry name" value="Immunoglobulin"/>
    <property type="match status" value="2"/>
</dbReference>
<dbReference type="Pfam" id="PF07686">
    <property type="entry name" value="V-set"/>
    <property type="match status" value="1"/>
</dbReference>
<keyword evidence="1" id="KW-0675">Receptor</keyword>
<evidence type="ECO:0000313" key="7">
    <source>
        <dbReference type="RefSeq" id="XP_072616276.1"/>
    </source>
</evidence>